<accession>A0ABM7LQN1</accession>
<dbReference type="EMBL" id="AP023356">
    <property type="protein sequence ID" value="BCJ41567.1"/>
    <property type="molecule type" value="Genomic_DNA"/>
</dbReference>
<evidence type="ECO:0000313" key="13">
    <source>
        <dbReference type="EMBL" id="BCJ41567.1"/>
    </source>
</evidence>
<evidence type="ECO:0000256" key="4">
    <source>
        <dbReference type="ARBA" id="ARBA00017399"/>
    </source>
</evidence>
<evidence type="ECO:0000256" key="1">
    <source>
        <dbReference type="ARBA" id="ARBA00008226"/>
    </source>
</evidence>
<dbReference type="CDD" id="cd00773">
    <property type="entry name" value="HisRS-like_core"/>
    <property type="match status" value="1"/>
</dbReference>
<evidence type="ECO:0000256" key="7">
    <source>
        <dbReference type="ARBA" id="ARBA00022840"/>
    </source>
</evidence>
<dbReference type="InterPro" id="IPR036621">
    <property type="entry name" value="Anticodon-bd_dom_sf"/>
</dbReference>
<name>A0ABM7LQN1_9ACTN</name>
<dbReference type="EC" id="6.1.1.21" evidence="3 11"/>
<dbReference type="PIRSF" id="PIRSF001549">
    <property type="entry name" value="His-tRNA_synth"/>
    <property type="match status" value="1"/>
</dbReference>
<keyword evidence="7" id="KW-0067">ATP-binding</keyword>
<dbReference type="Pfam" id="PF03129">
    <property type="entry name" value="HGTP_anticodon"/>
    <property type="match status" value="1"/>
</dbReference>
<comment type="similarity">
    <text evidence="1">Belongs to the class-II aminoacyl-tRNA synthetase family.</text>
</comment>
<evidence type="ECO:0000259" key="12">
    <source>
        <dbReference type="PROSITE" id="PS50862"/>
    </source>
</evidence>
<keyword evidence="6" id="KW-0547">Nucleotide-binding</keyword>
<evidence type="ECO:0000256" key="6">
    <source>
        <dbReference type="ARBA" id="ARBA00022741"/>
    </source>
</evidence>
<dbReference type="SUPFAM" id="SSF52954">
    <property type="entry name" value="Class II aaRS ABD-related"/>
    <property type="match status" value="1"/>
</dbReference>
<dbReference type="Pfam" id="PF13393">
    <property type="entry name" value="tRNA-synt_His"/>
    <property type="match status" value="1"/>
</dbReference>
<keyword evidence="14" id="KW-1185">Reference proteome</keyword>
<dbReference type="NCBIfam" id="TIGR00442">
    <property type="entry name" value="hisS"/>
    <property type="match status" value="1"/>
</dbReference>
<evidence type="ECO:0000256" key="11">
    <source>
        <dbReference type="NCBIfam" id="TIGR00442"/>
    </source>
</evidence>
<dbReference type="SUPFAM" id="SSF55681">
    <property type="entry name" value="Class II aaRS and biotin synthetases"/>
    <property type="match status" value="1"/>
</dbReference>
<evidence type="ECO:0000256" key="3">
    <source>
        <dbReference type="ARBA" id="ARBA00012815"/>
    </source>
</evidence>
<protein>
    <recommendedName>
        <fullName evidence="4 11">Histidine--tRNA ligase</fullName>
        <ecNumber evidence="3 11">6.1.1.21</ecNumber>
    </recommendedName>
</protein>
<dbReference type="InterPro" id="IPR006195">
    <property type="entry name" value="aa-tRNA-synth_II"/>
</dbReference>
<evidence type="ECO:0000256" key="8">
    <source>
        <dbReference type="ARBA" id="ARBA00022917"/>
    </source>
</evidence>
<dbReference type="Gene3D" id="3.40.50.800">
    <property type="entry name" value="Anticodon-binding domain"/>
    <property type="match status" value="1"/>
</dbReference>
<dbReference type="InterPro" id="IPR004154">
    <property type="entry name" value="Anticodon-bd"/>
</dbReference>
<dbReference type="PANTHER" id="PTHR11476:SF7">
    <property type="entry name" value="HISTIDINE--TRNA LIGASE"/>
    <property type="match status" value="1"/>
</dbReference>
<dbReference type="RefSeq" id="WP_189333304.1">
    <property type="nucleotide sequence ID" value="NZ_AP023356.1"/>
</dbReference>
<dbReference type="PROSITE" id="PS50862">
    <property type="entry name" value="AA_TRNA_LIGASE_II"/>
    <property type="match status" value="1"/>
</dbReference>
<keyword evidence="8" id="KW-0648">Protein biosynthesis</keyword>
<evidence type="ECO:0000256" key="5">
    <source>
        <dbReference type="ARBA" id="ARBA00022490"/>
    </source>
</evidence>
<comment type="subunit">
    <text evidence="2">Homodimer.</text>
</comment>
<keyword evidence="9" id="KW-0030">Aminoacyl-tRNA synthetase</keyword>
<feature type="domain" description="Aminoacyl-transfer RNA synthetases class-II family profile" evidence="12">
    <location>
        <begin position="101"/>
        <end position="345"/>
    </location>
</feature>
<organism evidence="13 14">
    <name type="scientific">Actinoplanes ianthinogenes</name>
    <dbReference type="NCBI Taxonomy" id="122358"/>
    <lineage>
        <taxon>Bacteria</taxon>
        <taxon>Bacillati</taxon>
        <taxon>Actinomycetota</taxon>
        <taxon>Actinomycetes</taxon>
        <taxon>Micromonosporales</taxon>
        <taxon>Micromonosporaceae</taxon>
        <taxon>Actinoplanes</taxon>
    </lineage>
</organism>
<dbReference type="InterPro" id="IPR041715">
    <property type="entry name" value="HisRS-like_core"/>
</dbReference>
<proteinExistence type="inferred from homology"/>
<keyword evidence="5" id="KW-0963">Cytoplasm</keyword>
<gene>
    <name evidence="13" type="ORF">Aiant_22240</name>
</gene>
<dbReference type="InterPro" id="IPR004516">
    <property type="entry name" value="HisRS/HisZ"/>
</dbReference>
<evidence type="ECO:0000256" key="2">
    <source>
        <dbReference type="ARBA" id="ARBA00011738"/>
    </source>
</evidence>
<reference evidence="13 14" key="1">
    <citation type="submission" date="2020-08" db="EMBL/GenBank/DDBJ databases">
        <title>Whole genome shotgun sequence of Actinoplanes ianthinogenes NBRC 13996.</title>
        <authorList>
            <person name="Komaki H."/>
            <person name="Tamura T."/>
        </authorList>
    </citation>
    <scope>NUCLEOTIDE SEQUENCE [LARGE SCALE GENOMIC DNA]</scope>
    <source>
        <strain evidence="13 14">NBRC 13996</strain>
    </source>
</reference>
<dbReference type="Gene3D" id="3.30.930.10">
    <property type="entry name" value="Bira Bifunctional Protein, Domain 2"/>
    <property type="match status" value="1"/>
</dbReference>
<evidence type="ECO:0000256" key="10">
    <source>
        <dbReference type="ARBA" id="ARBA00047639"/>
    </source>
</evidence>
<evidence type="ECO:0000256" key="9">
    <source>
        <dbReference type="ARBA" id="ARBA00023146"/>
    </source>
</evidence>
<dbReference type="GO" id="GO:0016874">
    <property type="term" value="F:ligase activity"/>
    <property type="evidence" value="ECO:0007669"/>
    <property type="project" value="UniProtKB-KW"/>
</dbReference>
<keyword evidence="13" id="KW-0436">Ligase</keyword>
<dbReference type="Proteomes" id="UP000676967">
    <property type="component" value="Chromosome"/>
</dbReference>
<dbReference type="InterPro" id="IPR015807">
    <property type="entry name" value="His-tRNA-ligase"/>
</dbReference>
<dbReference type="PANTHER" id="PTHR11476">
    <property type="entry name" value="HISTIDYL-TRNA SYNTHETASE"/>
    <property type="match status" value="1"/>
</dbReference>
<dbReference type="InterPro" id="IPR045864">
    <property type="entry name" value="aa-tRNA-synth_II/BPL/LPL"/>
</dbReference>
<sequence>MPISGFPEWLPSQRIVEQYVLDKIRSTFELYGFASLETRAVEPLETLLSKGETSKEVYLLRRLQDTTDAPAKGEDQLGLHFDLTVPFARFVTENHGKLQFPFRRYQIQKVWRGERPQEGRYREFLQADIDVVNRDTLPFHFDTEMPLVIGDVFRSLPIPRAVILVNNRKVCEGFYRGLGLEDTAQVLRTVDKLDKIGPDKVAALLVETAGATDAQAQACLRLAEISTSDASFVDAVKALGVSDPLLDEGLGELAQVVEAANEHAPGLIRAELKIARGLDYYTGTVYETQLLGYERFGSICSGGRYENLASVGNTRFPGVGISIGVSRLLGLLFGQNALSASRSVPTCVVVALPSEDQRAECDRIAAALRKRGIPTEVAPTAAKFGKQIQFADRRGIPYVWFPGSPDTVKDIRSGEQVEADASSWTPAAADLHPVVTGI</sequence>
<comment type="catalytic activity">
    <reaction evidence="10">
        <text>tRNA(His) + L-histidine + ATP = L-histidyl-tRNA(His) + AMP + diphosphate + H(+)</text>
        <dbReference type="Rhea" id="RHEA:17313"/>
        <dbReference type="Rhea" id="RHEA-COMP:9665"/>
        <dbReference type="Rhea" id="RHEA-COMP:9689"/>
        <dbReference type="ChEBI" id="CHEBI:15378"/>
        <dbReference type="ChEBI" id="CHEBI:30616"/>
        <dbReference type="ChEBI" id="CHEBI:33019"/>
        <dbReference type="ChEBI" id="CHEBI:57595"/>
        <dbReference type="ChEBI" id="CHEBI:78442"/>
        <dbReference type="ChEBI" id="CHEBI:78527"/>
        <dbReference type="ChEBI" id="CHEBI:456215"/>
        <dbReference type="EC" id="6.1.1.21"/>
    </reaction>
</comment>
<evidence type="ECO:0000313" key="14">
    <source>
        <dbReference type="Proteomes" id="UP000676967"/>
    </source>
</evidence>